<comment type="cofactor">
    <cofactor evidence="1">
        <name>Mg(2+)</name>
        <dbReference type="ChEBI" id="CHEBI:18420"/>
    </cofactor>
</comment>
<dbReference type="InterPro" id="IPR029787">
    <property type="entry name" value="Nucleotide_cyclase"/>
</dbReference>
<organism evidence="8 9">
    <name type="scientific">Klebsiella pneumoniae</name>
    <dbReference type="NCBI Taxonomy" id="573"/>
    <lineage>
        <taxon>Bacteria</taxon>
        <taxon>Pseudomonadati</taxon>
        <taxon>Pseudomonadota</taxon>
        <taxon>Gammaproteobacteria</taxon>
        <taxon>Enterobacterales</taxon>
        <taxon>Enterobacteriaceae</taxon>
        <taxon>Klebsiella/Raoultella group</taxon>
        <taxon>Klebsiella</taxon>
        <taxon>Klebsiella pneumoniae complex</taxon>
    </lineage>
</organism>
<keyword evidence="6" id="KW-0812">Transmembrane</keyword>
<feature type="transmembrane region" description="Helical" evidence="6">
    <location>
        <begin position="20"/>
        <end position="39"/>
    </location>
</feature>
<dbReference type="EC" id="2.7.7.65" evidence="3"/>
<dbReference type="SUPFAM" id="SSF55073">
    <property type="entry name" value="Nucleotide cyclase"/>
    <property type="match status" value="1"/>
</dbReference>
<dbReference type="Proteomes" id="UP000251721">
    <property type="component" value="Unassembled WGS sequence"/>
</dbReference>
<evidence type="ECO:0000256" key="5">
    <source>
        <dbReference type="ARBA" id="ARBA00034247"/>
    </source>
</evidence>
<dbReference type="GO" id="GO:0005886">
    <property type="term" value="C:plasma membrane"/>
    <property type="evidence" value="ECO:0007669"/>
    <property type="project" value="TreeGrafter"/>
</dbReference>
<evidence type="ECO:0000256" key="4">
    <source>
        <dbReference type="ARBA" id="ARBA00023134"/>
    </source>
</evidence>
<dbReference type="GO" id="GO:1902201">
    <property type="term" value="P:negative regulation of bacterial-type flagellum-dependent cell motility"/>
    <property type="evidence" value="ECO:0007669"/>
    <property type="project" value="TreeGrafter"/>
</dbReference>
<feature type="transmembrane region" description="Helical" evidence="6">
    <location>
        <begin position="122"/>
        <end position="142"/>
    </location>
</feature>
<dbReference type="EMBL" id="UAWQ01000014">
    <property type="protein sequence ID" value="SQC43322.1"/>
    <property type="molecule type" value="Genomic_DNA"/>
</dbReference>
<feature type="transmembrane region" description="Helical" evidence="6">
    <location>
        <begin position="85"/>
        <end position="110"/>
    </location>
</feature>
<dbReference type="NCBIfam" id="TIGR00254">
    <property type="entry name" value="GGDEF"/>
    <property type="match status" value="1"/>
</dbReference>
<evidence type="ECO:0000313" key="9">
    <source>
        <dbReference type="Proteomes" id="UP000251721"/>
    </source>
</evidence>
<proteinExistence type="predicted"/>
<keyword evidence="4" id="KW-0547">Nucleotide-binding</keyword>
<comment type="catalytic activity">
    <reaction evidence="5">
        <text>2 GTP = 3',3'-c-di-GMP + 2 diphosphate</text>
        <dbReference type="Rhea" id="RHEA:24898"/>
        <dbReference type="ChEBI" id="CHEBI:33019"/>
        <dbReference type="ChEBI" id="CHEBI:37565"/>
        <dbReference type="ChEBI" id="CHEBI:58805"/>
        <dbReference type="EC" id="2.7.7.65"/>
    </reaction>
</comment>
<keyword evidence="6" id="KW-0472">Membrane</keyword>
<keyword evidence="6" id="KW-1133">Transmembrane helix</keyword>
<comment type="pathway">
    <text evidence="2">Purine metabolism; 3',5'-cyclic di-GMP biosynthesis.</text>
</comment>
<reference evidence="8 9" key="1">
    <citation type="submission" date="2018-06" db="EMBL/GenBank/DDBJ databases">
        <authorList>
            <consortium name="Pathogen Informatics"/>
            <person name="Doyle S."/>
        </authorList>
    </citation>
    <scope>NUCLEOTIDE SEQUENCE [LARGE SCALE GENOMIC DNA]</scope>
    <source>
        <strain evidence="8 9">NCTC13465</strain>
    </source>
</reference>
<gene>
    <name evidence="8" type="ORF">NCTC13465_01803</name>
</gene>
<dbReference type="PROSITE" id="PS50887">
    <property type="entry name" value="GGDEF"/>
    <property type="match status" value="1"/>
</dbReference>
<dbReference type="InterPro" id="IPR043128">
    <property type="entry name" value="Rev_trsase/Diguanyl_cyclase"/>
</dbReference>
<sequence>MDVERATFVPQLADWFSEQFSTAVLILPFILTLTLPSALSGFRFRQLLPVLALVLSIALGVAVGGAGSITFPLPALIWCAVRYPLPLTCLLTFLTGIGEILLVANSLIHFSPDARMQPWQLFSTRLGIAAMLISPVIVASSVEAINTLVKQLALRADFDFQTRVYSRSGLSEALKRQTLPADKLLTVMVLDIDGFKRVNDALGHEGGDCVLTQFAPAGSTAGG</sequence>
<dbReference type="Gene3D" id="3.30.70.270">
    <property type="match status" value="1"/>
</dbReference>
<feature type="transmembrane region" description="Helical" evidence="6">
    <location>
        <begin position="51"/>
        <end position="73"/>
    </location>
</feature>
<evidence type="ECO:0000256" key="1">
    <source>
        <dbReference type="ARBA" id="ARBA00001946"/>
    </source>
</evidence>
<evidence type="ECO:0000313" key="8">
    <source>
        <dbReference type="EMBL" id="SQC43322.1"/>
    </source>
</evidence>
<protein>
    <recommendedName>
        <fullName evidence="3">diguanylate cyclase</fullName>
        <ecNumber evidence="3">2.7.7.65</ecNumber>
    </recommendedName>
</protein>
<dbReference type="GO" id="GO:0052621">
    <property type="term" value="F:diguanylate cyclase activity"/>
    <property type="evidence" value="ECO:0007669"/>
    <property type="project" value="UniProtKB-EC"/>
</dbReference>
<evidence type="ECO:0000256" key="2">
    <source>
        <dbReference type="ARBA" id="ARBA00004665"/>
    </source>
</evidence>
<name>A0A2X3EHF2_KLEPN</name>
<dbReference type="GO" id="GO:0005525">
    <property type="term" value="F:GTP binding"/>
    <property type="evidence" value="ECO:0007669"/>
    <property type="project" value="UniProtKB-KW"/>
</dbReference>
<dbReference type="Pfam" id="PF00990">
    <property type="entry name" value="GGDEF"/>
    <property type="match status" value="1"/>
</dbReference>
<keyword evidence="4" id="KW-0342">GTP-binding</keyword>
<dbReference type="PANTHER" id="PTHR45138:SF9">
    <property type="entry name" value="DIGUANYLATE CYCLASE DGCM-RELATED"/>
    <property type="match status" value="1"/>
</dbReference>
<dbReference type="InterPro" id="IPR000160">
    <property type="entry name" value="GGDEF_dom"/>
</dbReference>
<evidence type="ECO:0000259" key="7">
    <source>
        <dbReference type="PROSITE" id="PS50887"/>
    </source>
</evidence>
<dbReference type="AlphaFoldDB" id="A0A2X3EHF2"/>
<feature type="domain" description="GGDEF" evidence="7">
    <location>
        <begin position="183"/>
        <end position="223"/>
    </location>
</feature>
<dbReference type="GO" id="GO:0043709">
    <property type="term" value="P:cell adhesion involved in single-species biofilm formation"/>
    <property type="evidence" value="ECO:0007669"/>
    <property type="project" value="TreeGrafter"/>
</dbReference>
<dbReference type="InterPro" id="IPR050469">
    <property type="entry name" value="Diguanylate_Cyclase"/>
</dbReference>
<dbReference type="PANTHER" id="PTHR45138">
    <property type="entry name" value="REGULATORY COMPONENTS OF SENSORY TRANSDUCTION SYSTEM"/>
    <property type="match status" value="1"/>
</dbReference>
<evidence type="ECO:0000256" key="6">
    <source>
        <dbReference type="SAM" id="Phobius"/>
    </source>
</evidence>
<accession>A0A2X3EHF2</accession>
<evidence type="ECO:0000256" key="3">
    <source>
        <dbReference type="ARBA" id="ARBA00012528"/>
    </source>
</evidence>